<dbReference type="PATRIC" id="fig|270351.10.peg.7518"/>
<evidence type="ECO:0000313" key="2">
    <source>
        <dbReference type="Proteomes" id="UP000061432"/>
    </source>
</evidence>
<reference evidence="1 2" key="1">
    <citation type="journal article" date="2015" name="Genome Announc.">
        <title>Complete Genome Sequence of Methylobacterium aquaticum Strain 22A, Isolated from Racomitrium japonicum Moss.</title>
        <authorList>
            <person name="Tani A."/>
            <person name="Ogura Y."/>
            <person name="Hayashi T."/>
            <person name="Kimbara K."/>
        </authorList>
    </citation>
    <scope>NUCLEOTIDE SEQUENCE [LARGE SCALE GENOMIC DNA]</scope>
    <source>
        <strain evidence="1 2">MA-22A</strain>
        <plasmid evidence="2">Plasmid pMaq22A_3p DNA</plasmid>
    </source>
</reference>
<organism evidence="1 2">
    <name type="scientific">Methylobacterium aquaticum</name>
    <dbReference type="NCBI Taxonomy" id="270351"/>
    <lineage>
        <taxon>Bacteria</taxon>
        <taxon>Pseudomonadati</taxon>
        <taxon>Pseudomonadota</taxon>
        <taxon>Alphaproteobacteria</taxon>
        <taxon>Hyphomicrobiales</taxon>
        <taxon>Methylobacteriaceae</taxon>
        <taxon>Methylobacterium</taxon>
    </lineage>
</organism>
<reference evidence="2" key="2">
    <citation type="submission" date="2015-01" db="EMBL/GenBank/DDBJ databases">
        <title>Complete genome sequence of Methylobacterium aquaticum strain 22A.</title>
        <authorList>
            <person name="Tani A."/>
            <person name="Ogura Y."/>
            <person name="Hayashi T."/>
        </authorList>
    </citation>
    <scope>NUCLEOTIDE SEQUENCE [LARGE SCALE GENOMIC DNA]</scope>
    <source>
        <strain evidence="2">MA-22A</strain>
        <plasmid evidence="2">Plasmid pMaq22A_3p DNA</plasmid>
    </source>
</reference>
<keyword evidence="1" id="KW-0614">Plasmid</keyword>
<dbReference type="EMBL" id="AP014707">
    <property type="protein sequence ID" value="BAQ50332.1"/>
    <property type="molecule type" value="Genomic_DNA"/>
</dbReference>
<geneLocation type="plasmid" evidence="2">
    <name>pMaq22A_3p DNA</name>
</geneLocation>
<protein>
    <submittedName>
        <fullName evidence="1">Uncharacterized protein</fullName>
    </submittedName>
</protein>
<dbReference type="Proteomes" id="UP000061432">
    <property type="component" value="Plasmid pMaq22A_3p"/>
</dbReference>
<dbReference type="AlphaFoldDB" id="A0A0C6FTC3"/>
<gene>
    <name evidence="1" type="ORF">Maq22A_3p50410</name>
</gene>
<dbReference type="OrthoDB" id="9942070at2"/>
<proteinExistence type="predicted"/>
<accession>A0A0C6FTC3</accession>
<name>A0A0C6FTC3_9HYPH</name>
<evidence type="ECO:0000313" key="1">
    <source>
        <dbReference type="EMBL" id="BAQ50332.1"/>
    </source>
</evidence>
<sequence length="98" mass="10462">MRSHHDILIAAERGLASGHTFLTSLMTEIGVERAGTPGFRELDQVMTERVSDAFAELYPDHVGVGLPHAVRRGIRALGLTGAEVSAAVARRAVENCPA</sequence>
<dbReference type="KEGG" id="maqu:Maq22A_3p50410"/>
<dbReference type="RefSeq" id="WP_060851376.1">
    <property type="nucleotide sequence ID" value="NZ_AP014707.1"/>
</dbReference>